<feature type="region of interest" description="Disordered" evidence="1">
    <location>
        <begin position="316"/>
        <end position="340"/>
    </location>
</feature>
<dbReference type="AlphaFoldDB" id="A0A9P7DDM1"/>
<accession>A0A9P7DDM1</accession>
<feature type="compositionally biased region" description="Low complexity" evidence="1">
    <location>
        <begin position="514"/>
        <end position="524"/>
    </location>
</feature>
<organism evidence="2 3">
    <name type="scientific">Suillus plorans</name>
    <dbReference type="NCBI Taxonomy" id="116603"/>
    <lineage>
        <taxon>Eukaryota</taxon>
        <taxon>Fungi</taxon>
        <taxon>Dikarya</taxon>
        <taxon>Basidiomycota</taxon>
        <taxon>Agaricomycotina</taxon>
        <taxon>Agaricomycetes</taxon>
        <taxon>Agaricomycetidae</taxon>
        <taxon>Boletales</taxon>
        <taxon>Suillineae</taxon>
        <taxon>Suillaceae</taxon>
        <taxon>Suillus</taxon>
    </lineage>
</organism>
<evidence type="ECO:0000313" key="3">
    <source>
        <dbReference type="Proteomes" id="UP000719766"/>
    </source>
</evidence>
<reference evidence="2" key="1">
    <citation type="journal article" date="2020" name="New Phytol.">
        <title>Comparative genomics reveals dynamic genome evolution in host specialist ectomycorrhizal fungi.</title>
        <authorList>
            <person name="Lofgren L.A."/>
            <person name="Nguyen N.H."/>
            <person name="Vilgalys R."/>
            <person name="Ruytinx J."/>
            <person name="Liao H.L."/>
            <person name="Branco S."/>
            <person name="Kuo A."/>
            <person name="LaButti K."/>
            <person name="Lipzen A."/>
            <person name="Andreopoulos W."/>
            <person name="Pangilinan J."/>
            <person name="Riley R."/>
            <person name="Hundley H."/>
            <person name="Na H."/>
            <person name="Barry K."/>
            <person name="Grigoriev I.V."/>
            <person name="Stajich J.E."/>
            <person name="Kennedy P.G."/>
        </authorList>
    </citation>
    <scope>NUCLEOTIDE SEQUENCE</scope>
    <source>
        <strain evidence="2">S12</strain>
    </source>
</reference>
<dbReference type="RefSeq" id="XP_041155765.1">
    <property type="nucleotide sequence ID" value="XM_041307335.1"/>
</dbReference>
<dbReference type="GeneID" id="64601099"/>
<keyword evidence="3" id="KW-1185">Reference proteome</keyword>
<dbReference type="Proteomes" id="UP000719766">
    <property type="component" value="Unassembled WGS sequence"/>
</dbReference>
<name>A0A9P7DDM1_9AGAM</name>
<protein>
    <submittedName>
        <fullName evidence="2">Uncharacterized protein</fullName>
    </submittedName>
</protein>
<evidence type="ECO:0000313" key="2">
    <source>
        <dbReference type="EMBL" id="KAG1788567.1"/>
    </source>
</evidence>
<feature type="region of interest" description="Disordered" evidence="1">
    <location>
        <begin position="451"/>
        <end position="550"/>
    </location>
</feature>
<evidence type="ECO:0000256" key="1">
    <source>
        <dbReference type="SAM" id="MobiDB-lite"/>
    </source>
</evidence>
<proteinExistence type="predicted"/>
<feature type="compositionally biased region" description="Polar residues" evidence="1">
    <location>
        <begin position="468"/>
        <end position="483"/>
    </location>
</feature>
<dbReference type="OrthoDB" id="2676181at2759"/>
<sequence length="550" mass="60997">MRSRRGPKPWATAEQEKFLLSLLSEYIVCQKAKVYTVFFRDTWAAFEVQWPERERAILGIPLEGDLTEDQTKLLTEAKSNRKTQIKVWYRWQTNVARLARVAGFKGALDLSETLIGGDEVSGRAPQEVEVYSQIFYNERVKQEADAAIKAEGITTRGQKLAKRKDLTRTKYAAEDDSIKAEVQERHQEALVNWKKKCELAKAGFVPEVEQEEKIKAFSELGAHLDRIFRHLSHKTGGLKFTCIVGGRNPATGDIVVLDYHLGETEMGDEFSAEYAGFSEVQTAYANFVKLALAHDDRVVASALNAGTIADELANESDRDDIFGESSEEEEKVEEENVRENEELGDMDDVGLGLNGGLYEFSGVMDDQRSMVDSSAAPVTAWTTTVAPTITDNDIVLPAFDKFDMSSLDMSAIDDFIANLLPTMPPYGPFTSGLDDLDYHILPAFSDYTAMSSNTPPSHSKHLPPATPLASTSTMNVTDSNTSDPLAGLEEEGPRRTTRRHVPSTREHVLNAIGSSSVRVRPPVSVDKENNKRRKGNTVGAGPQSRKKQKL</sequence>
<gene>
    <name evidence="2" type="ORF">HD556DRAFT_1447775</name>
</gene>
<comment type="caution">
    <text evidence="2">The sequence shown here is derived from an EMBL/GenBank/DDBJ whole genome shotgun (WGS) entry which is preliminary data.</text>
</comment>
<dbReference type="EMBL" id="JABBWE010000067">
    <property type="protein sequence ID" value="KAG1788567.1"/>
    <property type="molecule type" value="Genomic_DNA"/>
</dbReference>